<evidence type="ECO:0000313" key="15">
    <source>
        <dbReference type="Proteomes" id="UP000193467"/>
    </source>
</evidence>
<proteinExistence type="inferred from homology"/>
<keyword evidence="9" id="KW-0413">Isomerase</keyword>
<keyword evidence="8" id="KW-0460">Magnesium</keyword>
<comment type="subcellular location">
    <subcellularLocation>
        <location evidence="2">Cytoplasm</location>
    </subcellularLocation>
</comment>
<keyword evidence="4" id="KW-0963">Cytoplasm</keyword>
<dbReference type="GO" id="GO:0005737">
    <property type="term" value="C:cytoplasm"/>
    <property type="evidence" value="ECO:0007669"/>
    <property type="project" value="UniProtKB-SubCell"/>
</dbReference>
<evidence type="ECO:0000256" key="7">
    <source>
        <dbReference type="ARBA" id="ARBA00022723"/>
    </source>
</evidence>
<feature type="domain" description="Alpha-D-phosphohexomutase alpha/beta/alpha" evidence="12">
    <location>
        <begin position="214"/>
        <end position="319"/>
    </location>
</feature>
<evidence type="ECO:0000256" key="2">
    <source>
        <dbReference type="ARBA" id="ARBA00004496"/>
    </source>
</evidence>
<organism evidence="14 15">
    <name type="scientific">Leucosporidium creatinivorum</name>
    <dbReference type="NCBI Taxonomy" id="106004"/>
    <lineage>
        <taxon>Eukaryota</taxon>
        <taxon>Fungi</taxon>
        <taxon>Dikarya</taxon>
        <taxon>Basidiomycota</taxon>
        <taxon>Pucciniomycotina</taxon>
        <taxon>Microbotryomycetes</taxon>
        <taxon>Leucosporidiales</taxon>
        <taxon>Leucosporidium</taxon>
    </lineage>
</organism>
<dbReference type="FunFam" id="3.40.120.10:FF:000035">
    <property type="entry name" value="Pgm3p"/>
    <property type="match status" value="1"/>
</dbReference>
<comment type="caution">
    <text evidence="14">The sequence shown here is derived from an EMBL/GenBank/DDBJ whole genome shotgun (WGS) entry which is preliminary data.</text>
</comment>
<dbReference type="Pfam" id="PF02879">
    <property type="entry name" value="PGM_PMM_II"/>
    <property type="match status" value="1"/>
</dbReference>
<gene>
    <name evidence="14" type="ORF">BCR35DRAFT_320944</name>
</gene>
<dbReference type="GO" id="GO:0008973">
    <property type="term" value="F:phosphopentomutase activity"/>
    <property type="evidence" value="ECO:0007669"/>
    <property type="project" value="TreeGrafter"/>
</dbReference>
<dbReference type="GO" id="GO:0005634">
    <property type="term" value="C:nucleus"/>
    <property type="evidence" value="ECO:0007669"/>
    <property type="project" value="TreeGrafter"/>
</dbReference>
<evidence type="ECO:0008006" key="16">
    <source>
        <dbReference type="Google" id="ProtNLM"/>
    </source>
</evidence>
<dbReference type="PROSITE" id="PS00710">
    <property type="entry name" value="PGM_PMM"/>
    <property type="match status" value="1"/>
</dbReference>
<evidence type="ECO:0000259" key="12">
    <source>
        <dbReference type="Pfam" id="PF02879"/>
    </source>
</evidence>
<dbReference type="PANTHER" id="PTHR45745:SF1">
    <property type="entry name" value="PHOSPHOGLUCOMUTASE 2B-RELATED"/>
    <property type="match status" value="1"/>
</dbReference>
<dbReference type="Pfam" id="PF02880">
    <property type="entry name" value="PGM_PMM_III"/>
    <property type="match status" value="1"/>
</dbReference>
<feature type="domain" description="Alpha-D-phosphohexomutase alpha/beta/alpha" evidence="11">
    <location>
        <begin position="46"/>
        <end position="187"/>
    </location>
</feature>
<dbReference type="FunCoup" id="A0A1Y2FTR0">
    <property type="interactions" value="190"/>
</dbReference>
<reference evidence="14 15" key="1">
    <citation type="submission" date="2016-07" db="EMBL/GenBank/DDBJ databases">
        <title>Pervasive Adenine N6-methylation of Active Genes in Fungi.</title>
        <authorList>
            <consortium name="DOE Joint Genome Institute"/>
            <person name="Mondo S.J."/>
            <person name="Dannebaum R.O."/>
            <person name="Kuo R.C."/>
            <person name="Labutti K."/>
            <person name="Haridas S."/>
            <person name="Kuo A."/>
            <person name="Salamov A."/>
            <person name="Ahrendt S.R."/>
            <person name="Lipzen A."/>
            <person name="Sullivan W."/>
            <person name="Andreopoulos W.B."/>
            <person name="Clum A."/>
            <person name="Lindquist E."/>
            <person name="Daum C."/>
            <person name="Ramamoorthy G.K."/>
            <person name="Gryganskyi A."/>
            <person name="Culley D."/>
            <person name="Magnuson J.K."/>
            <person name="James T.Y."/>
            <person name="O'Malley M.A."/>
            <person name="Stajich J.E."/>
            <person name="Spatafora J.W."/>
            <person name="Visel A."/>
            <person name="Grigoriev I.V."/>
        </authorList>
    </citation>
    <scope>NUCLEOTIDE SEQUENCE [LARGE SCALE GENOMIC DNA]</scope>
    <source>
        <strain evidence="14 15">62-1032</strain>
    </source>
</reference>
<feature type="domain" description="Alpha-D-phosphohexomutase alpha/beta/alpha" evidence="13">
    <location>
        <begin position="330"/>
        <end position="455"/>
    </location>
</feature>
<protein>
    <recommendedName>
        <fullName evidence="16">Phosphoglucomutase 1</fullName>
    </recommendedName>
</protein>
<evidence type="ECO:0000256" key="9">
    <source>
        <dbReference type="ARBA" id="ARBA00023235"/>
    </source>
</evidence>
<comment type="similarity">
    <text evidence="3">Belongs to the phosphohexose mutase family.</text>
</comment>
<dbReference type="InterPro" id="IPR005846">
    <property type="entry name" value="A-D-PHexomutase_a/b/a-III"/>
</dbReference>
<dbReference type="PANTHER" id="PTHR45745">
    <property type="entry name" value="PHOSPHOMANNOMUTASE 45A"/>
    <property type="match status" value="1"/>
</dbReference>
<dbReference type="InterPro" id="IPR005844">
    <property type="entry name" value="A-D-PHexomutase_a/b/a-I"/>
</dbReference>
<dbReference type="InterPro" id="IPR016055">
    <property type="entry name" value="A-D-PHexomutase_a/b/a-I/II/III"/>
</dbReference>
<dbReference type="Proteomes" id="UP000193467">
    <property type="component" value="Unassembled WGS sequence"/>
</dbReference>
<keyword evidence="15" id="KW-1185">Reference proteome</keyword>
<name>A0A1Y2FTR0_9BASI</name>
<dbReference type="Gene3D" id="3.40.120.10">
    <property type="entry name" value="Alpha-D-Glucose-1,6-Bisphosphate, subunit A, domain 3"/>
    <property type="match status" value="3"/>
</dbReference>
<dbReference type="SUPFAM" id="SSF53738">
    <property type="entry name" value="Phosphoglucomutase, first 3 domains"/>
    <property type="match status" value="3"/>
</dbReference>
<dbReference type="CDD" id="cd05799">
    <property type="entry name" value="PGM2"/>
    <property type="match status" value="1"/>
</dbReference>
<dbReference type="InterPro" id="IPR016066">
    <property type="entry name" value="A-D-PHexomutase_CS"/>
</dbReference>
<dbReference type="GO" id="GO:0006006">
    <property type="term" value="P:glucose metabolic process"/>
    <property type="evidence" value="ECO:0007669"/>
    <property type="project" value="UniProtKB-KW"/>
</dbReference>
<comment type="cofactor">
    <cofactor evidence="1">
        <name>Mg(2+)</name>
        <dbReference type="ChEBI" id="CHEBI:18420"/>
    </cofactor>
</comment>
<dbReference type="EMBL" id="MCGR01000013">
    <property type="protein sequence ID" value="ORY87393.1"/>
    <property type="molecule type" value="Genomic_DNA"/>
</dbReference>
<dbReference type="InterPro" id="IPR036900">
    <property type="entry name" value="A-D-PHexomutase_C_sf"/>
</dbReference>
<dbReference type="GO" id="GO:0000287">
    <property type="term" value="F:magnesium ion binding"/>
    <property type="evidence" value="ECO:0007669"/>
    <property type="project" value="InterPro"/>
</dbReference>
<dbReference type="Pfam" id="PF02878">
    <property type="entry name" value="PGM_PMM_I"/>
    <property type="match status" value="1"/>
</dbReference>
<keyword evidence="5" id="KW-0313">Glucose metabolism</keyword>
<dbReference type="OrthoDB" id="8300170at2759"/>
<keyword evidence="7" id="KW-0479">Metal-binding</keyword>
<dbReference type="SUPFAM" id="SSF55957">
    <property type="entry name" value="Phosphoglucomutase, C-terminal domain"/>
    <property type="match status" value="1"/>
</dbReference>
<evidence type="ECO:0000256" key="6">
    <source>
        <dbReference type="ARBA" id="ARBA00022553"/>
    </source>
</evidence>
<dbReference type="InterPro" id="IPR005845">
    <property type="entry name" value="A-D-PHexomutase_a/b/a-II"/>
</dbReference>
<accession>A0A1Y2FTR0</accession>
<evidence type="ECO:0000256" key="1">
    <source>
        <dbReference type="ARBA" id="ARBA00001946"/>
    </source>
</evidence>
<evidence type="ECO:0000259" key="13">
    <source>
        <dbReference type="Pfam" id="PF02880"/>
    </source>
</evidence>
<dbReference type="GO" id="GO:0006166">
    <property type="term" value="P:purine ribonucleoside salvage"/>
    <property type="evidence" value="ECO:0007669"/>
    <property type="project" value="TreeGrafter"/>
</dbReference>
<dbReference type="AlphaFoldDB" id="A0A1Y2FTR0"/>
<evidence type="ECO:0000259" key="11">
    <source>
        <dbReference type="Pfam" id="PF02878"/>
    </source>
</evidence>
<keyword evidence="6" id="KW-0597">Phosphoprotein</keyword>
<evidence type="ECO:0000256" key="4">
    <source>
        <dbReference type="ARBA" id="ARBA00022490"/>
    </source>
</evidence>
<keyword evidence="10" id="KW-0119">Carbohydrate metabolism</keyword>
<evidence type="ECO:0000256" key="8">
    <source>
        <dbReference type="ARBA" id="ARBA00022842"/>
    </source>
</evidence>
<sequence>MNHDQLDQAAAEWLRLDQNPTTRSEIEGLVSSKDYNELSARFSTRIAFGTAGLRAKMAAGTAYMNDLVVIQATQGLVRYAAEHVEGAKERGIVIGYDHRAVEGMSSERFAQLAGNVARQEGWRVYAFEGLVHTPMVPFATTKLNAALGLMITASHNPAADNGYKVYWSNSVQIIPPHDDGIAARISQSLDVARSVWDLSSTAPAWDGTEDMKRQYLEMAASLATRREDNAASNLVFTYTAMHGVGLPFATAAFESFGSRKESFSVVQEQAQPDPRFPTVRFPNPEEKGALDLAIAHADRAGSIIVLANDPDADRFCAAEKVEGTWKVFTGDQLGTLLGAWVLAKYKESGAPIEKLAMCASTVSSKMLRTVAKKEGFVFRDTLTGFKYLGNEVLKLAEEGYAPLFAYEEAIGYLHGEVVRDKDGVTALVSFCEMAVALKKEGKTISAHLDSLYDRYGFFTTSNSYFICRDPAKTDKIFTTLRFGDTPSSSHSRDSLKLPTTLAGFPITYLRDLTVGFDSSNPPSFEPNLPIDPKTHMISFAVGSTVSGDGVEVTGTVRTSGTEPKIKFYLEGSGADRRLVESKLAQVREALGTEWLRWEEFGLERA</sequence>
<dbReference type="InParanoid" id="A0A1Y2FTR0"/>
<evidence type="ECO:0000256" key="3">
    <source>
        <dbReference type="ARBA" id="ARBA00010231"/>
    </source>
</evidence>
<evidence type="ECO:0000313" key="14">
    <source>
        <dbReference type="EMBL" id="ORY87393.1"/>
    </source>
</evidence>
<evidence type="ECO:0000256" key="5">
    <source>
        <dbReference type="ARBA" id="ARBA00022526"/>
    </source>
</evidence>
<evidence type="ECO:0000256" key="10">
    <source>
        <dbReference type="ARBA" id="ARBA00023277"/>
    </source>
</evidence>
<dbReference type="STRING" id="106004.A0A1Y2FTR0"/>